<accession>A0A9X1VAT9</accession>
<dbReference type="SMART" id="SM00278">
    <property type="entry name" value="HhH1"/>
    <property type="match status" value="3"/>
</dbReference>
<evidence type="ECO:0000256" key="12">
    <source>
        <dbReference type="ARBA" id="ARBA00023211"/>
    </source>
</evidence>
<dbReference type="Gene3D" id="3.40.50.10190">
    <property type="entry name" value="BRCT domain"/>
    <property type="match status" value="1"/>
</dbReference>
<dbReference type="Proteomes" id="UP001139263">
    <property type="component" value="Unassembled WGS sequence"/>
</dbReference>
<dbReference type="CDD" id="cd17748">
    <property type="entry name" value="BRCT_DNA_ligase_like"/>
    <property type="match status" value="1"/>
</dbReference>
<dbReference type="Pfam" id="PF14520">
    <property type="entry name" value="HHH_5"/>
    <property type="match status" value="1"/>
</dbReference>
<dbReference type="Pfam" id="PF00533">
    <property type="entry name" value="BRCT"/>
    <property type="match status" value="1"/>
</dbReference>
<feature type="binding site" evidence="15">
    <location>
        <position position="307"/>
    </location>
    <ligand>
        <name>NAD(+)</name>
        <dbReference type="ChEBI" id="CHEBI:57540"/>
    </ligand>
</feature>
<organism evidence="17 18">
    <name type="scientific">Sulfoacidibacillus ferrooxidans</name>
    <dbReference type="NCBI Taxonomy" id="2005001"/>
    <lineage>
        <taxon>Bacteria</taxon>
        <taxon>Bacillati</taxon>
        <taxon>Bacillota</taxon>
        <taxon>Bacilli</taxon>
        <taxon>Bacillales</taxon>
        <taxon>Alicyclobacillaceae</taxon>
        <taxon>Sulfoacidibacillus</taxon>
    </lineage>
</organism>
<dbReference type="InterPro" id="IPR013839">
    <property type="entry name" value="DNAligase_adenylation"/>
</dbReference>
<dbReference type="Gene3D" id="1.10.150.20">
    <property type="entry name" value="5' to 3' exonuclease, C-terminal subdomain"/>
    <property type="match status" value="2"/>
</dbReference>
<evidence type="ECO:0000256" key="7">
    <source>
        <dbReference type="ARBA" id="ARBA00022763"/>
    </source>
</evidence>
<keyword evidence="6 15" id="KW-0479">Metal-binding</keyword>
<dbReference type="InterPro" id="IPR003583">
    <property type="entry name" value="Hlx-hairpin-Hlx_DNA-bd_motif"/>
</dbReference>
<dbReference type="EC" id="6.5.1.2" evidence="2 15"/>
<dbReference type="InterPro" id="IPR018239">
    <property type="entry name" value="DNA_ligase_AS"/>
</dbReference>
<dbReference type="FunFam" id="1.10.150.20:FF:000006">
    <property type="entry name" value="DNA ligase"/>
    <property type="match status" value="1"/>
</dbReference>
<comment type="caution">
    <text evidence="17">The sequence shown here is derived from an EMBL/GenBank/DDBJ whole genome shotgun (WGS) entry which is preliminary data.</text>
</comment>
<dbReference type="GO" id="GO:0006281">
    <property type="term" value="P:DNA repair"/>
    <property type="evidence" value="ECO:0007669"/>
    <property type="project" value="UniProtKB-KW"/>
</dbReference>
<dbReference type="FunFam" id="2.40.50.140:FF:000012">
    <property type="entry name" value="DNA ligase"/>
    <property type="match status" value="1"/>
</dbReference>
<name>A0A9X1VAT9_9BACL</name>
<dbReference type="GO" id="GO:0003911">
    <property type="term" value="F:DNA ligase (NAD+) activity"/>
    <property type="evidence" value="ECO:0007669"/>
    <property type="project" value="UniProtKB-UniRule"/>
</dbReference>
<dbReference type="FunFam" id="1.10.287.610:FF:000002">
    <property type="entry name" value="DNA ligase"/>
    <property type="match status" value="1"/>
</dbReference>
<protein>
    <recommendedName>
        <fullName evidence="3 15">DNA ligase</fullName>
        <ecNumber evidence="2 15">6.5.1.2</ecNumber>
    </recommendedName>
    <alternativeName>
        <fullName evidence="15">Polydeoxyribonucleotide synthase [NAD(+)]</fullName>
    </alternativeName>
</protein>
<dbReference type="GO" id="GO:0005829">
    <property type="term" value="C:cytosol"/>
    <property type="evidence" value="ECO:0007669"/>
    <property type="project" value="TreeGrafter"/>
</dbReference>
<evidence type="ECO:0000256" key="2">
    <source>
        <dbReference type="ARBA" id="ARBA00012722"/>
    </source>
</evidence>
<feature type="binding site" evidence="15">
    <location>
        <position position="134"/>
    </location>
    <ligand>
        <name>NAD(+)</name>
        <dbReference type="ChEBI" id="CHEBI:57540"/>
    </ligand>
</feature>
<dbReference type="PANTHER" id="PTHR23389">
    <property type="entry name" value="CHROMOSOME TRANSMISSION FIDELITY FACTOR 18"/>
    <property type="match status" value="1"/>
</dbReference>
<feature type="binding site" evidence="15">
    <location>
        <position position="283"/>
    </location>
    <ligand>
        <name>NAD(+)</name>
        <dbReference type="ChEBI" id="CHEBI:57540"/>
    </ligand>
</feature>
<dbReference type="FunFam" id="3.30.470.30:FF:000001">
    <property type="entry name" value="DNA ligase"/>
    <property type="match status" value="1"/>
</dbReference>
<dbReference type="InterPro" id="IPR001357">
    <property type="entry name" value="BRCT_dom"/>
</dbReference>
<evidence type="ECO:0000256" key="13">
    <source>
        <dbReference type="ARBA" id="ARBA00034005"/>
    </source>
</evidence>
<evidence type="ECO:0000256" key="9">
    <source>
        <dbReference type="ARBA" id="ARBA00022842"/>
    </source>
</evidence>
<dbReference type="InterPro" id="IPR004150">
    <property type="entry name" value="NAD_DNA_ligase_OB"/>
</dbReference>
<dbReference type="FunFam" id="1.10.150.20:FF:000007">
    <property type="entry name" value="DNA ligase"/>
    <property type="match status" value="1"/>
</dbReference>
<dbReference type="InterPro" id="IPR004149">
    <property type="entry name" value="Znf_DNAligase_C4"/>
</dbReference>
<evidence type="ECO:0000256" key="1">
    <source>
        <dbReference type="ARBA" id="ARBA00004067"/>
    </source>
</evidence>
<evidence type="ECO:0000256" key="14">
    <source>
        <dbReference type="ARBA" id="ARBA00060881"/>
    </source>
</evidence>
<dbReference type="SUPFAM" id="SSF47781">
    <property type="entry name" value="RuvA domain 2-like"/>
    <property type="match status" value="1"/>
</dbReference>
<sequence length="680" mass="76526">MTDIRRHMEDLRKKLKEYDYHYHVLDQPLIEDVLYDRLLHELTQLEEQYPEYRLEDSPTQRVGGEVIEGFGKVVHQTPMMSLSNAFSEGDLLDFETRVKQVVGDNVSYVCEFKIDGLATSLEYEQGVFIRGATRGDGVTGEDITLNLRTIEVLPQRLTEPKNIVVRGESYLPRAEFIRLNKERALTSEPLFANPRNAAAGSLRQLDTTVTAARRLAFFAYTLVTTAGNASTQLEALEQMKMWGLPINPHYQRCTSMAEVFEYIQHAQEIRETLPYDIDGVVIKVDSFDMQQRLGFTAKSPRFAIAYKFTAQQAESRVKDIELSVGRTGAVTPTAVIDPVLLAGTTVSRATLHNEDFIREKDVRIGDVVVVQKAGDIIPEIVRVVVESRTGSEEPYLMPTICPACHMPLVRAQGEVVLRCVNPNCKAKRMEALIHFASRGAMNIDGLGVMMVEALVKADLVQDVADFYGLSKEQLLRVERMGEKSATNLLQAIDRSRQQPFERLLFGLGIRLVGEKAAQTLARHFRTLDRLVTVTKEELQDIPDIGPKMAESIVLYFTNSENMERLERLRSYGLRFDTDLQVNQVDVNRHIFFGKTIVLTGTFLEFSRQQAQALVEERGGKVTGTVSRKTDYVVAGESAGSKLSKAQELIRANPELPLTILNERDFVALLFATEKGISDLE</sequence>
<dbReference type="SUPFAM" id="SSF52113">
    <property type="entry name" value="BRCT domain"/>
    <property type="match status" value="1"/>
</dbReference>
<dbReference type="CDD" id="cd00114">
    <property type="entry name" value="LIGANc"/>
    <property type="match status" value="1"/>
</dbReference>
<dbReference type="InterPro" id="IPR001679">
    <property type="entry name" value="DNA_ligase"/>
</dbReference>
<dbReference type="EMBL" id="JALBUF010000001">
    <property type="protein sequence ID" value="MCI0182557.1"/>
    <property type="molecule type" value="Genomic_DNA"/>
</dbReference>
<comment type="function">
    <text evidence="1 15">DNA ligase that catalyzes the formation of phosphodiester linkages between 5'-phosphoryl and 3'-hydroxyl groups in double-stranded DNA using NAD as a coenzyme and as the energy source for the reaction. It is essential for DNA replication and repair of damaged DNA.</text>
</comment>
<dbReference type="Pfam" id="PF12826">
    <property type="entry name" value="HHH_2"/>
    <property type="match status" value="1"/>
</dbReference>
<dbReference type="Pfam" id="PF03119">
    <property type="entry name" value="DNA_ligase_ZBD"/>
    <property type="match status" value="1"/>
</dbReference>
<dbReference type="AlphaFoldDB" id="A0A9X1VAT9"/>
<dbReference type="PIRSF" id="PIRSF001604">
    <property type="entry name" value="LigA"/>
    <property type="match status" value="1"/>
</dbReference>
<comment type="cofactor">
    <cofactor evidence="15">
        <name>Mg(2+)</name>
        <dbReference type="ChEBI" id="CHEBI:18420"/>
    </cofactor>
    <cofactor evidence="15">
        <name>Mn(2+)</name>
        <dbReference type="ChEBI" id="CHEBI:29035"/>
    </cofactor>
</comment>
<keyword evidence="9 15" id="KW-0460">Magnesium</keyword>
<evidence type="ECO:0000256" key="8">
    <source>
        <dbReference type="ARBA" id="ARBA00022833"/>
    </source>
</evidence>
<comment type="similarity">
    <text evidence="14 15">Belongs to the NAD-dependent DNA ligase family. LigA subfamily.</text>
</comment>
<feature type="binding site" evidence="15">
    <location>
        <position position="419"/>
    </location>
    <ligand>
        <name>Zn(2+)</name>
        <dbReference type="ChEBI" id="CHEBI:29105"/>
    </ligand>
</feature>
<dbReference type="NCBIfam" id="TIGR00575">
    <property type="entry name" value="dnlj"/>
    <property type="match status" value="1"/>
</dbReference>
<feature type="binding site" evidence="15">
    <location>
        <begin position="32"/>
        <end position="36"/>
    </location>
    <ligand>
        <name>NAD(+)</name>
        <dbReference type="ChEBI" id="CHEBI:57540"/>
    </ligand>
</feature>
<dbReference type="Gene3D" id="6.20.10.30">
    <property type="match status" value="1"/>
</dbReference>
<evidence type="ECO:0000259" key="16">
    <source>
        <dbReference type="PROSITE" id="PS50172"/>
    </source>
</evidence>
<evidence type="ECO:0000256" key="11">
    <source>
        <dbReference type="ARBA" id="ARBA00023204"/>
    </source>
</evidence>
<dbReference type="InterPro" id="IPR013840">
    <property type="entry name" value="DNAligase_N"/>
</dbReference>
<dbReference type="RefSeq" id="WP_241712141.1">
    <property type="nucleotide sequence ID" value="NZ_JALBUF010000001.1"/>
</dbReference>
<feature type="active site" description="N6-AMP-lysine intermediate" evidence="15">
    <location>
        <position position="113"/>
    </location>
</feature>
<evidence type="ECO:0000256" key="10">
    <source>
        <dbReference type="ARBA" id="ARBA00023027"/>
    </source>
</evidence>
<feature type="domain" description="BRCT" evidence="16">
    <location>
        <begin position="586"/>
        <end position="662"/>
    </location>
</feature>
<dbReference type="SUPFAM" id="SSF56091">
    <property type="entry name" value="DNA ligase/mRNA capping enzyme, catalytic domain"/>
    <property type="match status" value="1"/>
</dbReference>
<dbReference type="GO" id="GO:0046872">
    <property type="term" value="F:metal ion binding"/>
    <property type="evidence" value="ECO:0007669"/>
    <property type="project" value="UniProtKB-KW"/>
</dbReference>
<evidence type="ECO:0000313" key="18">
    <source>
        <dbReference type="Proteomes" id="UP001139263"/>
    </source>
</evidence>
<evidence type="ECO:0000256" key="3">
    <source>
        <dbReference type="ARBA" id="ARBA00013308"/>
    </source>
</evidence>
<keyword evidence="18" id="KW-1185">Reference proteome</keyword>
<dbReference type="Pfam" id="PF03120">
    <property type="entry name" value="OB_DNA_ligase"/>
    <property type="match status" value="1"/>
</dbReference>
<dbReference type="PROSITE" id="PS50172">
    <property type="entry name" value="BRCT"/>
    <property type="match status" value="1"/>
</dbReference>
<keyword evidence="10 15" id="KW-0520">NAD</keyword>
<keyword evidence="8 15" id="KW-0862">Zinc</keyword>
<keyword evidence="5 15" id="KW-0235">DNA replication</keyword>
<dbReference type="SMART" id="SM00532">
    <property type="entry name" value="LIGANc"/>
    <property type="match status" value="1"/>
</dbReference>
<dbReference type="SUPFAM" id="SSF50249">
    <property type="entry name" value="Nucleic acid-binding proteins"/>
    <property type="match status" value="1"/>
</dbReference>
<evidence type="ECO:0000256" key="6">
    <source>
        <dbReference type="ARBA" id="ARBA00022723"/>
    </source>
</evidence>
<evidence type="ECO:0000256" key="5">
    <source>
        <dbReference type="ARBA" id="ARBA00022705"/>
    </source>
</evidence>
<dbReference type="InterPro" id="IPR010994">
    <property type="entry name" value="RuvA_2-like"/>
</dbReference>
<dbReference type="InterPro" id="IPR036420">
    <property type="entry name" value="BRCT_dom_sf"/>
</dbReference>
<dbReference type="NCBIfam" id="NF005932">
    <property type="entry name" value="PRK07956.1"/>
    <property type="match status" value="1"/>
</dbReference>
<feature type="binding site" evidence="15">
    <location>
        <begin position="81"/>
        <end position="82"/>
    </location>
    <ligand>
        <name>NAD(+)</name>
        <dbReference type="ChEBI" id="CHEBI:57540"/>
    </ligand>
</feature>
<comment type="catalytic activity">
    <reaction evidence="13 15">
        <text>NAD(+) + (deoxyribonucleotide)n-3'-hydroxyl + 5'-phospho-(deoxyribonucleotide)m = (deoxyribonucleotide)n+m + AMP + beta-nicotinamide D-nucleotide.</text>
        <dbReference type="EC" id="6.5.1.2"/>
    </reaction>
</comment>
<evidence type="ECO:0000256" key="15">
    <source>
        <dbReference type="HAMAP-Rule" id="MF_01588"/>
    </source>
</evidence>
<feature type="binding site" evidence="15">
    <location>
        <position position="168"/>
    </location>
    <ligand>
        <name>NAD(+)</name>
        <dbReference type="ChEBI" id="CHEBI:57540"/>
    </ligand>
</feature>
<dbReference type="GO" id="GO:0006260">
    <property type="term" value="P:DNA replication"/>
    <property type="evidence" value="ECO:0007669"/>
    <property type="project" value="UniProtKB-KW"/>
</dbReference>
<dbReference type="HAMAP" id="MF_01588">
    <property type="entry name" value="DNA_ligase_A"/>
    <property type="match status" value="1"/>
</dbReference>
<feature type="binding site" evidence="15">
    <location>
        <position position="111"/>
    </location>
    <ligand>
        <name>NAD(+)</name>
        <dbReference type="ChEBI" id="CHEBI:57540"/>
    </ligand>
</feature>
<dbReference type="InterPro" id="IPR041663">
    <property type="entry name" value="DisA/LigA_HHH"/>
</dbReference>
<keyword evidence="12 15" id="KW-0464">Manganese</keyword>
<dbReference type="PROSITE" id="PS01055">
    <property type="entry name" value="DNA_LIGASE_N1"/>
    <property type="match status" value="1"/>
</dbReference>
<proteinExistence type="inferred from homology"/>
<dbReference type="InterPro" id="IPR012340">
    <property type="entry name" value="NA-bd_OB-fold"/>
</dbReference>
<evidence type="ECO:0000256" key="4">
    <source>
        <dbReference type="ARBA" id="ARBA00022598"/>
    </source>
</evidence>
<feature type="binding site" evidence="15">
    <location>
        <position position="401"/>
    </location>
    <ligand>
        <name>Zn(2+)</name>
        <dbReference type="ChEBI" id="CHEBI:29105"/>
    </ligand>
</feature>
<dbReference type="GO" id="GO:0003677">
    <property type="term" value="F:DNA binding"/>
    <property type="evidence" value="ECO:0007669"/>
    <property type="project" value="InterPro"/>
</dbReference>
<keyword evidence="4 15" id="KW-0436">Ligase</keyword>
<gene>
    <name evidence="15 17" type="primary">ligA</name>
    <name evidence="17" type="ORF">MM817_00817</name>
</gene>
<dbReference type="Gene3D" id="1.10.287.610">
    <property type="entry name" value="Helix hairpin bin"/>
    <property type="match status" value="1"/>
</dbReference>
<dbReference type="Pfam" id="PF01653">
    <property type="entry name" value="DNA_ligase_aden"/>
    <property type="match status" value="1"/>
</dbReference>
<dbReference type="Gene3D" id="3.30.470.30">
    <property type="entry name" value="DNA ligase/mRNA capping enzyme"/>
    <property type="match status" value="1"/>
</dbReference>
<dbReference type="PANTHER" id="PTHR23389:SF9">
    <property type="entry name" value="DNA LIGASE"/>
    <property type="match status" value="1"/>
</dbReference>
<dbReference type="Gene3D" id="2.40.50.140">
    <property type="entry name" value="Nucleic acid-binding proteins"/>
    <property type="match status" value="1"/>
</dbReference>
<evidence type="ECO:0000313" key="17">
    <source>
        <dbReference type="EMBL" id="MCI0182557.1"/>
    </source>
</evidence>
<feature type="binding site" evidence="15">
    <location>
        <position position="404"/>
    </location>
    <ligand>
        <name>Zn(2+)</name>
        <dbReference type="ChEBI" id="CHEBI:29105"/>
    </ligand>
</feature>
<feature type="binding site" evidence="15">
    <location>
        <position position="424"/>
    </location>
    <ligand>
        <name>Zn(2+)</name>
        <dbReference type="ChEBI" id="CHEBI:29105"/>
    </ligand>
</feature>
<keyword evidence="7 15" id="KW-0227">DNA damage</keyword>
<dbReference type="SMART" id="SM00292">
    <property type="entry name" value="BRCT"/>
    <property type="match status" value="1"/>
</dbReference>
<reference evidence="17" key="1">
    <citation type="submission" date="2022-03" db="EMBL/GenBank/DDBJ databases">
        <title>Draft Genome Sequence of Firmicute Strain S0AB, a Heterotrophic Iron/Sulfur-Oxidizing Extreme Acidophile.</title>
        <authorList>
            <person name="Vergara E."/>
            <person name="Pakostova E."/>
            <person name="Johnson D.B."/>
            <person name="Holmes D.S."/>
        </authorList>
    </citation>
    <scope>NUCLEOTIDE SEQUENCE</scope>
    <source>
        <strain evidence="17">S0AB</strain>
    </source>
</reference>
<keyword evidence="11 15" id="KW-0234">DNA repair</keyword>